<feature type="compositionally biased region" description="Basic residues" evidence="1">
    <location>
        <begin position="1"/>
        <end position="11"/>
    </location>
</feature>
<reference evidence="2" key="1">
    <citation type="submission" date="2015-07" db="EMBL/GenBank/DDBJ databases">
        <title>Transcriptome Assembly of Anthurium amnicola.</title>
        <authorList>
            <person name="Suzuki J."/>
        </authorList>
    </citation>
    <scope>NUCLEOTIDE SEQUENCE</scope>
</reference>
<evidence type="ECO:0000313" key="2">
    <source>
        <dbReference type="EMBL" id="JAT57614.1"/>
    </source>
</evidence>
<dbReference type="AlphaFoldDB" id="A0A1D1YSN2"/>
<protein>
    <submittedName>
        <fullName evidence="2">T-box transcription factor TBX1-A</fullName>
    </submittedName>
</protein>
<organism evidence="2">
    <name type="scientific">Anthurium amnicola</name>
    <dbReference type="NCBI Taxonomy" id="1678845"/>
    <lineage>
        <taxon>Eukaryota</taxon>
        <taxon>Viridiplantae</taxon>
        <taxon>Streptophyta</taxon>
        <taxon>Embryophyta</taxon>
        <taxon>Tracheophyta</taxon>
        <taxon>Spermatophyta</taxon>
        <taxon>Magnoliopsida</taxon>
        <taxon>Liliopsida</taxon>
        <taxon>Araceae</taxon>
        <taxon>Pothoideae</taxon>
        <taxon>Potheae</taxon>
        <taxon>Anthurium</taxon>
    </lineage>
</organism>
<name>A0A1D1YSN2_9ARAE</name>
<accession>A0A1D1YSN2</accession>
<feature type="region of interest" description="Disordered" evidence="1">
    <location>
        <begin position="1"/>
        <end position="41"/>
    </location>
</feature>
<proteinExistence type="predicted"/>
<feature type="non-terminal residue" evidence="2">
    <location>
        <position position="1"/>
    </location>
</feature>
<sequence>DLPRGSTRRTANHPPRVTCGSGRSAAAEGRRPPPRHLQEDLVPGVDGARQAPVHAVVLHPLRHPPGERERVHVRPRVAVRPHQRHPRHVHRLHRHHPRGFRLLRRRRHLLQLRPPHLGVHPLHRPLPLRVRLRLGARPGLVPLPLEVRRGEGGHHYQPAPVADMAGQGGVEGRPEGLPVDAVETHLGVVELGAIVAAQHQVAGLLVVDGRMEEPVPHREDDHVYGAQLRRPPLVDGVQVELVVVQTRGRRLLEPAHQEGRPEDRDGGVVGGEPPAPELVVLAVVVDEVRRGGGGEEAEEGLQLVAGHGVA</sequence>
<feature type="non-terminal residue" evidence="2">
    <location>
        <position position="310"/>
    </location>
</feature>
<gene>
    <name evidence="2" type="primary">tbx1-a</name>
    <name evidence="2" type="ORF">g.3716</name>
</gene>
<feature type="region of interest" description="Disordered" evidence="1">
    <location>
        <begin position="252"/>
        <end position="274"/>
    </location>
</feature>
<dbReference type="EMBL" id="GDJX01010322">
    <property type="protein sequence ID" value="JAT57614.1"/>
    <property type="molecule type" value="Transcribed_RNA"/>
</dbReference>
<feature type="compositionally biased region" description="Basic and acidic residues" evidence="1">
    <location>
        <begin position="252"/>
        <end position="266"/>
    </location>
</feature>
<feature type="compositionally biased region" description="Basic and acidic residues" evidence="1">
    <location>
        <begin position="28"/>
        <end position="39"/>
    </location>
</feature>
<evidence type="ECO:0000256" key="1">
    <source>
        <dbReference type="SAM" id="MobiDB-lite"/>
    </source>
</evidence>